<dbReference type="RefSeq" id="WP_100295674.1">
    <property type="nucleotide sequence ID" value="NZ_PHGZ01000003.1"/>
</dbReference>
<protein>
    <recommendedName>
        <fullName evidence="5">Pentapeptide MXKDX repeat protein</fullName>
    </recommendedName>
</protein>
<evidence type="ECO:0000256" key="2">
    <source>
        <dbReference type="SAM" id="SignalP"/>
    </source>
</evidence>
<accession>A0A2M8RYW4</accession>
<dbReference type="Proteomes" id="UP000230282">
    <property type="component" value="Unassembled WGS sequence"/>
</dbReference>
<keyword evidence="2" id="KW-0732">Signal</keyword>
<evidence type="ECO:0008006" key="5">
    <source>
        <dbReference type="Google" id="ProtNLM"/>
    </source>
</evidence>
<evidence type="ECO:0000313" key="4">
    <source>
        <dbReference type="Proteomes" id="UP000230282"/>
    </source>
</evidence>
<evidence type="ECO:0000256" key="1">
    <source>
        <dbReference type="SAM" id="MobiDB-lite"/>
    </source>
</evidence>
<comment type="caution">
    <text evidence="3">The sequence shown here is derived from an EMBL/GenBank/DDBJ whole genome shotgun (WGS) entry which is preliminary data.</text>
</comment>
<reference evidence="3 4" key="1">
    <citation type="submission" date="2017-11" db="EMBL/GenBank/DDBJ databases">
        <title>Reclassification of Bisgaard taxon 5 as Caviibacterium pharyngocola gen. nov., sp. nov.</title>
        <authorList>
            <person name="Christensen H."/>
        </authorList>
    </citation>
    <scope>NUCLEOTIDE SEQUENCE [LARGE SCALE GENOMIC DNA]</scope>
    <source>
        <strain evidence="3 4">7_3</strain>
    </source>
</reference>
<organism evidence="3 4">
    <name type="scientific">Caviibacterium pharyngocola</name>
    <dbReference type="NCBI Taxonomy" id="28159"/>
    <lineage>
        <taxon>Bacteria</taxon>
        <taxon>Pseudomonadati</taxon>
        <taxon>Pseudomonadota</taxon>
        <taxon>Gammaproteobacteria</taxon>
        <taxon>Pasteurellales</taxon>
        <taxon>Pasteurellaceae</taxon>
        <taxon>Caviibacterium</taxon>
    </lineage>
</organism>
<dbReference type="EMBL" id="PHGZ01000003">
    <property type="protein sequence ID" value="PJG84079.1"/>
    <property type="molecule type" value="Genomic_DNA"/>
</dbReference>
<gene>
    <name evidence="3" type="ORF">CVP04_01100</name>
</gene>
<keyword evidence="4" id="KW-1185">Reference proteome</keyword>
<evidence type="ECO:0000313" key="3">
    <source>
        <dbReference type="EMBL" id="PJG84079.1"/>
    </source>
</evidence>
<feature type="chain" id="PRO_5014734481" description="Pentapeptide MXKDX repeat protein" evidence="2">
    <location>
        <begin position="28"/>
        <end position="88"/>
    </location>
</feature>
<dbReference type="AlphaFoldDB" id="A0A2M8RYW4"/>
<feature type="compositionally biased region" description="Basic and acidic residues" evidence="1">
    <location>
        <begin position="35"/>
        <end position="68"/>
    </location>
</feature>
<name>A0A2M8RYW4_9PAST</name>
<proteinExistence type="predicted"/>
<sequence length="88" mass="10098">MKSLNSKLKVFFLTVAVSTFTSSVAMAEMKVENMSEKKMMDSGIKHEHMEKGTMMKSDMKAEKMDDMNSKPMKKKKGMMMEQTSKDKM</sequence>
<feature type="signal peptide" evidence="2">
    <location>
        <begin position="1"/>
        <end position="27"/>
    </location>
</feature>
<feature type="region of interest" description="Disordered" evidence="1">
    <location>
        <begin position="35"/>
        <end position="88"/>
    </location>
</feature>